<evidence type="ECO:0008006" key="4">
    <source>
        <dbReference type="Google" id="ProtNLM"/>
    </source>
</evidence>
<sequence>MQLSAPAPVGLVWPNRLANPRLNRCVTLAVLLHILLVLVFGSAPGGTARPGEGVWGSLNVSLIGPRTEPGSGPPSVPTVDAGAVGAAATQRFGGVVREENEAPRPNMPGAARQGNWNARQGEKLIGEVAEPKASVVQPKVSDSAAPEVPVTEIPPPVPTEEPAPPPPPAPVLRTLKQAPTQEVQRQASPARPAAEPSAVSSALAPSLAEAEPVKPLAPLVLPAPAPVLRSLTAAPLPVATAEPDRQPQLSRLTPEPSAAALEPMQRMEQPVEAARPAPEAVPTPAATPAASPAAASAEPVRTVAPERLPSMAPERGTATQAPPSAVAAPSLAPVVGAPDAGARIGRDVATAPSTPASAPRPALNLSLPRGGELSSQGTRGVLQLLPRPPDVKSKLSESIEKAAQADCRKAYSEQGLLAVIPLVRDAARDKGCRW</sequence>
<feature type="compositionally biased region" description="Low complexity" evidence="1">
    <location>
        <begin position="183"/>
        <end position="208"/>
    </location>
</feature>
<name>A0A4R6QMZ3_9BURK</name>
<dbReference type="InParanoid" id="A0A4R6QMZ3"/>
<feature type="region of interest" description="Disordered" evidence="1">
    <location>
        <begin position="348"/>
        <end position="380"/>
    </location>
</feature>
<evidence type="ECO:0000256" key="1">
    <source>
        <dbReference type="SAM" id="MobiDB-lite"/>
    </source>
</evidence>
<feature type="compositionally biased region" description="Pro residues" evidence="1">
    <location>
        <begin position="152"/>
        <end position="170"/>
    </location>
</feature>
<comment type="caution">
    <text evidence="2">The sequence shown here is derived from an EMBL/GenBank/DDBJ whole genome shotgun (WGS) entry which is preliminary data.</text>
</comment>
<protein>
    <recommendedName>
        <fullName evidence="4">Meckel syndrome type 1 protein</fullName>
    </recommendedName>
</protein>
<organism evidence="2 3">
    <name type="scientific">Roseateles toxinivorans</name>
    <dbReference type="NCBI Taxonomy" id="270368"/>
    <lineage>
        <taxon>Bacteria</taxon>
        <taxon>Pseudomonadati</taxon>
        <taxon>Pseudomonadota</taxon>
        <taxon>Betaproteobacteria</taxon>
        <taxon>Burkholderiales</taxon>
        <taxon>Sphaerotilaceae</taxon>
        <taxon>Roseateles</taxon>
    </lineage>
</organism>
<feature type="compositionally biased region" description="Low complexity" evidence="1">
    <location>
        <begin position="321"/>
        <end position="330"/>
    </location>
</feature>
<feature type="region of interest" description="Disordered" evidence="1">
    <location>
        <begin position="238"/>
        <end position="330"/>
    </location>
</feature>
<feature type="compositionally biased region" description="Low complexity" evidence="1">
    <location>
        <begin position="270"/>
        <end position="301"/>
    </location>
</feature>
<keyword evidence="3" id="KW-1185">Reference proteome</keyword>
<dbReference type="EMBL" id="SNXS01000003">
    <property type="protein sequence ID" value="TDP71526.1"/>
    <property type="molecule type" value="Genomic_DNA"/>
</dbReference>
<dbReference type="AlphaFoldDB" id="A0A4R6QMZ3"/>
<evidence type="ECO:0000313" key="3">
    <source>
        <dbReference type="Proteomes" id="UP000295361"/>
    </source>
</evidence>
<feature type="region of interest" description="Disordered" evidence="1">
    <location>
        <begin position="132"/>
        <end position="208"/>
    </location>
</feature>
<accession>A0A4R6QMZ3</accession>
<feature type="compositionally biased region" description="Low complexity" evidence="1">
    <location>
        <begin position="349"/>
        <end position="362"/>
    </location>
</feature>
<evidence type="ECO:0000313" key="2">
    <source>
        <dbReference type="EMBL" id="TDP71526.1"/>
    </source>
</evidence>
<proteinExistence type="predicted"/>
<reference evidence="2 3" key="1">
    <citation type="submission" date="2019-03" db="EMBL/GenBank/DDBJ databases">
        <title>Genomic Encyclopedia of Type Strains, Phase IV (KMG-IV): sequencing the most valuable type-strain genomes for metagenomic binning, comparative biology and taxonomic classification.</title>
        <authorList>
            <person name="Goeker M."/>
        </authorList>
    </citation>
    <scope>NUCLEOTIDE SEQUENCE [LARGE SCALE GENOMIC DNA]</scope>
    <source>
        <strain evidence="2 3">DSM 16998</strain>
    </source>
</reference>
<gene>
    <name evidence="2" type="ORF">DES47_103507</name>
</gene>
<dbReference type="Proteomes" id="UP000295361">
    <property type="component" value="Unassembled WGS sequence"/>
</dbReference>